<comment type="caution">
    <text evidence="3">The sequence shown here is derived from an EMBL/GenBank/DDBJ whole genome shotgun (WGS) entry which is preliminary data.</text>
</comment>
<dbReference type="EMBL" id="JACHCB010000002">
    <property type="protein sequence ID" value="MBB6108360.1"/>
    <property type="molecule type" value="Genomic_DNA"/>
</dbReference>
<dbReference type="Pfam" id="PF07885">
    <property type="entry name" value="Ion_trans_2"/>
    <property type="match status" value="1"/>
</dbReference>
<name>A0ABR6PH65_9SPHI</name>
<keyword evidence="1" id="KW-0472">Membrane</keyword>
<evidence type="ECO:0000256" key="1">
    <source>
        <dbReference type="SAM" id="Phobius"/>
    </source>
</evidence>
<dbReference type="Gene3D" id="1.10.287.70">
    <property type="match status" value="1"/>
</dbReference>
<evidence type="ECO:0000313" key="4">
    <source>
        <dbReference type="Proteomes" id="UP000541583"/>
    </source>
</evidence>
<feature type="domain" description="Potassium channel" evidence="2">
    <location>
        <begin position="173"/>
        <end position="225"/>
    </location>
</feature>
<dbReference type="SUPFAM" id="SSF81324">
    <property type="entry name" value="Voltage-gated potassium channels"/>
    <property type="match status" value="1"/>
</dbReference>
<feature type="transmembrane region" description="Helical" evidence="1">
    <location>
        <begin position="27"/>
        <end position="46"/>
    </location>
</feature>
<evidence type="ECO:0000313" key="3">
    <source>
        <dbReference type="EMBL" id="MBB6108360.1"/>
    </source>
</evidence>
<organism evidence="3 4">
    <name type="scientific">Mucilaginibacter lappiensis</name>
    <dbReference type="NCBI Taxonomy" id="354630"/>
    <lineage>
        <taxon>Bacteria</taxon>
        <taxon>Pseudomonadati</taxon>
        <taxon>Bacteroidota</taxon>
        <taxon>Sphingobacteriia</taxon>
        <taxon>Sphingobacteriales</taxon>
        <taxon>Sphingobacteriaceae</taxon>
        <taxon>Mucilaginibacter</taxon>
    </lineage>
</organism>
<sequence length="251" mass="28646">MEIRKPNPFREKQKEYRDVVFDNKNQVAFGVEWVIRVILIYTPWWFFPGNWIKAATDRPHIFVRRILIDIYVIAKVVISWGLITHQYADNWYVTLILVWLAIETIYALLGGVFLRDVWSEPFSYQRNLTLMLINYIEICLCFAAFYTFKEHQVNNAGRSLFVINDSLISADKHLTSSQAIYFSFVTAATIGYGDISPKDESIQHIVILQIMLSLSFIVMFIANVSGKLGTGAFAAASQNASQTTPTEGPDG</sequence>
<gene>
    <name evidence="3" type="ORF">HDF23_001095</name>
</gene>
<feature type="transmembrane region" description="Helical" evidence="1">
    <location>
        <begin position="91"/>
        <end position="115"/>
    </location>
</feature>
<dbReference type="RefSeq" id="WP_076371393.1">
    <property type="nucleotide sequence ID" value="NZ_FTMG01000002.1"/>
</dbReference>
<dbReference type="InterPro" id="IPR013099">
    <property type="entry name" value="K_chnl_dom"/>
</dbReference>
<accession>A0ABR6PH65</accession>
<dbReference type="Proteomes" id="UP000541583">
    <property type="component" value="Unassembled WGS sequence"/>
</dbReference>
<evidence type="ECO:0000259" key="2">
    <source>
        <dbReference type="Pfam" id="PF07885"/>
    </source>
</evidence>
<feature type="transmembrane region" description="Helical" evidence="1">
    <location>
        <begin position="66"/>
        <end position="85"/>
    </location>
</feature>
<feature type="transmembrane region" description="Helical" evidence="1">
    <location>
        <begin position="127"/>
        <end position="148"/>
    </location>
</feature>
<keyword evidence="4" id="KW-1185">Reference proteome</keyword>
<feature type="transmembrane region" description="Helical" evidence="1">
    <location>
        <begin position="202"/>
        <end position="222"/>
    </location>
</feature>
<protein>
    <recommendedName>
        <fullName evidence="2">Potassium channel domain-containing protein</fullName>
    </recommendedName>
</protein>
<keyword evidence="1" id="KW-0812">Transmembrane</keyword>
<keyword evidence="1" id="KW-1133">Transmembrane helix</keyword>
<reference evidence="3 4" key="1">
    <citation type="submission" date="2020-08" db="EMBL/GenBank/DDBJ databases">
        <title>Genomic Encyclopedia of Type Strains, Phase IV (KMG-V): Genome sequencing to study the core and pangenomes of soil and plant-associated prokaryotes.</title>
        <authorList>
            <person name="Whitman W."/>
        </authorList>
    </citation>
    <scope>NUCLEOTIDE SEQUENCE [LARGE SCALE GENOMIC DNA]</scope>
    <source>
        <strain evidence="3 4">ANJLi2</strain>
    </source>
</reference>
<proteinExistence type="predicted"/>